<evidence type="ECO:0000313" key="2">
    <source>
        <dbReference type="Proteomes" id="UP000305881"/>
    </source>
</evidence>
<accession>A0A4P9UKK3</accession>
<keyword evidence="2" id="KW-1185">Reference proteome</keyword>
<dbReference type="OrthoDB" id="5567283at2"/>
<gene>
    <name evidence="1" type="ORF">EQU24_05525</name>
</gene>
<sequence>MEKKIYPRVAAHLPVVVTNEEGVRLKVLAIDTSSDGFSIQCSILQRNLMTPGGCYIRNGRPVELNAWLDLPLTGDRPLQVKARCNVEFSRRIASDRCEIGMRYKDLEGDGYENLIRFIENRLASNEVTMSSL</sequence>
<dbReference type="Proteomes" id="UP000305881">
    <property type="component" value="Chromosome"/>
</dbReference>
<protein>
    <submittedName>
        <fullName evidence="1">PilZ domain-containing protein</fullName>
    </submittedName>
</protein>
<dbReference type="Gene3D" id="2.40.10.220">
    <property type="entry name" value="predicted glycosyltransferase like domains"/>
    <property type="match status" value="1"/>
</dbReference>
<dbReference type="AlphaFoldDB" id="A0A4P9UKK3"/>
<reference evidence="2" key="1">
    <citation type="journal article" date="2019" name="J. Bacteriol.">
        <title>A Mutagenic Screen Identifies a TonB-Dependent Receptor Required for the Lanthanide Metal Switch in the Type I Methanotroph 'Methylotuvimicrobium buryatense' 5GB1C.</title>
        <authorList>
            <person name="Groom J.D."/>
            <person name="Ford S.M."/>
            <person name="Pesesky M.W."/>
            <person name="Lidstrom M.E."/>
        </authorList>
    </citation>
    <scope>NUCLEOTIDE SEQUENCE [LARGE SCALE GENOMIC DNA]</scope>
    <source>
        <strain evidence="2">5GB1C</strain>
    </source>
</reference>
<proteinExistence type="predicted"/>
<evidence type="ECO:0000313" key="1">
    <source>
        <dbReference type="EMBL" id="QCW81769.1"/>
    </source>
</evidence>
<name>A0A4P9UKK3_METBY</name>
<dbReference type="EMBL" id="CP035467">
    <property type="protein sequence ID" value="QCW81769.1"/>
    <property type="molecule type" value="Genomic_DNA"/>
</dbReference>
<dbReference type="KEGG" id="mbur:EQU24_05525"/>
<organism evidence="1 2">
    <name type="scientific">Methylotuvimicrobium buryatense</name>
    <name type="common">Methylomicrobium buryatense</name>
    <dbReference type="NCBI Taxonomy" id="95641"/>
    <lineage>
        <taxon>Bacteria</taxon>
        <taxon>Pseudomonadati</taxon>
        <taxon>Pseudomonadota</taxon>
        <taxon>Gammaproteobacteria</taxon>
        <taxon>Methylococcales</taxon>
        <taxon>Methylococcaceae</taxon>
        <taxon>Methylotuvimicrobium</taxon>
    </lineage>
</organism>
<dbReference type="RefSeq" id="WP_017840446.1">
    <property type="nucleotide sequence ID" value="NZ_CP035467.1"/>
</dbReference>